<dbReference type="PANTHER" id="PTHR43451:SF1">
    <property type="entry name" value="ACETYLTRANSFERASE"/>
    <property type="match status" value="1"/>
</dbReference>
<evidence type="ECO:0000259" key="1">
    <source>
        <dbReference type="PROSITE" id="PS51186"/>
    </source>
</evidence>
<evidence type="ECO:0000313" key="2">
    <source>
        <dbReference type="EMBL" id="NYB74333.1"/>
    </source>
</evidence>
<dbReference type="CDD" id="cd04301">
    <property type="entry name" value="NAT_SF"/>
    <property type="match status" value="1"/>
</dbReference>
<dbReference type="Gene3D" id="3.40.630.30">
    <property type="match status" value="1"/>
</dbReference>
<dbReference type="InterPro" id="IPR016181">
    <property type="entry name" value="Acyl_CoA_acyltransferase"/>
</dbReference>
<dbReference type="EMBL" id="JACBNQ010000009">
    <property type="protein sequence ID" value="NYB74333.1"/>
    <property type="molecule type" value="Genomic_DNA"/>
</dbReference>
<protein>
    <submittedName>
        <fullName evidence="2">GNAT family N-acetyltransferase</fullName>
    </submittedName>
</protein>
<organism evidence="2 3">
    <name type="scientific">Sedimentibacter hydroxybenzoicus DSM 7310</name>
    <dbReference type="NCBI Taxonomy" id="1123245"/>
    <lineage>
        <taxon>Bacteria</taxon>
        <taxon>Bacillati</taxon>
        <taxon>Bacillota</taxon>
        <taxon>Tissierellia</taxon>
        <taxon>Sedimentibacter</taxon>
    </lineage>
</organism>
<dbReference type="PANTHER" id="PTHR43451">
    <property type="entry name" value="ACETYLTRANSFERASE (GNAT) FAMILY PROTEIN"/>
    <property type="match status" value="1"/>
</dbReference>
<dbReference type="SUPFAM" id="SSF55729">
    <property type="entry name" value="Acyl-CoA N-acyltransferases (Nat)"/>
    <property type="match status" value="1"/>
</dbReference>
<feature type="domain" description="N-acetyltransferase" evidence="1">
    <location>
        <begin position="1"/>
        <end position="152"/>
    </location>
</feature>
<gene>
    <name evidence="2" type="ORF">HZF24_09330</name>
</gene>
<dbReference type="AlphaFoldDB" id="A0A974GWD6"/>
<dbReference type="Proteomes" id="UP000611629">
    <property type="component" value="Unassembled WGS sequence"/>
</dbReference>
<dbReference type="GO" id="GO:0016747">
    <property type="term" value="F:acyltransferase activity, transferring groups other than amino-acyl groups"/>
    <property type="evidence" value="ECO:0007669"/>
    <property type="project" value="InterPro"/>
</dbReference>
<proteinExistence type="predicted"/>
<dbReference type="InterPro" id="IPR052564">
    <property type="entry name" value="N-acetyltrans/Recomb-assoc"/>
</dbReference>
<name>A0A974GWD6_SEDHY</name>
<evidence type="ECO:0000313" key="3">
    <source>
        <dbReference type="Proteomes" id="UP000611629"/>
    </source>
</evidence>
<dbReference type="Pfam" id="PF13673">
    <property type="entry name" value="Acetyltransf_10"/>
    <property type="match status" value="1"/>
</dbReference>
<dbReference type="RefSeq" id="WP_179238041.1">
    <property type="nucleotide sequence ID" value="NZ_JACBNQ010000009.1"/>
</dbReference>
<sequence length="152" mass="17586">MIIRDYKPSDCTNMAKLFYDTVHTINAKHYTNEQLDAWATGNIDLEAWNCSFLEHDTLIAEVHGKVVGFADMDKKGYIDRLYVHKNYQRIGISTALVNELEQRARKAGVFNFETYASITAKPFFEKQGYSVVTENKVIRNGTELINYKMIKY</sequence>
<keyword evidence="3" id="KW-1185">Reference proteome</keyword>
<comment type="caution">
    <text evidence="2">The sequence shown here is derived from an EMBL/GenBank/DDBJ whole genome shotgun (WGS) entry which is preliminary data.</text>
</comment>
<dbReference type="PROSITE" id="PS51186">
    <property type="entry name" value="GNAT"/>
    <property type="match status" value="1"/>
</dbReference>
<reference evidence="2" key="1">
    <citation type="submission" date="2020-07" db="EMBL/GenBank/DDBJ databases">
        <title>Genomic analysis of a strain of Sedimentibacter Hydroxybenzoicus DSM7310.</title>
        <authorList>
            <person name="Ma S."/>
        </authorList>
    </citation>
    <scope>NUCLEOTIDE SEQUENCE</scope>
    <source>
        <strain evidence="2">DSM 7310</strain>
    </source>
</reference>
<accession>A0A974GWD6</accession>
<dbReference type="InterPro" id="IPR000182">
    <property type="entry name" value="GNAT_dom"/>
</dbReference>